<evidence type="ECO:0000313" key="3">
    <source>
        <dbReference type="Proteomes" id="UP001418222"/>
    </source>
</evidence>
<feature type="region of interest" description="Disordered" evidence="1">
    <location>
        <begin position="1"/>
        <end position="35"/>
    </location>
</feature>
<evidence type="ECO:0000256" key="1">
    <source>
        <dbReference type="SAM" id="MobiDB-lite"/>
    </source>
</evidence>
<dbReference type="Proteomes" id="UP001418222">
    <property type="component" value="Unassembled WGS sequence"/>
</dbReference>
<reference evidence="2 3" key="1">
    <citation type="journal article" date="2022" name="Nat. Plants">
        <title>Genomes of leafy and leafless Platanthera orchids illuminate the evolution of mycoheterotrophy.</title>
        <authorList>
            <person name="Li M.H."/>
            <person name="Liu K.W."/>
            <person name="Li Z."/>
            <person name="Lu H.C."/>
            <person name="Ye Q.L."/>
            <person name="Zhang D."/>
            <person name="Wang J.Y."/>
            <person name="Li Y.F."/>
            <person name="Zhong Z.M."/>
            <person name="Liu X."/>
            <person name="Yu X."/>
            <person name="Liu D.K."/>
            <person name="Tu X.D."/>
            <person name="Liu B."/>
            <person name="Hao Y."/>
            <person name="Liao X.Y."/>
            <person name="Jiang Y.T."/>
            <person name="Sun W.H."/>
            <person name="Chen J."/>
            <person name="Chen Y.Q."/>
            <person name="Ai Y."/>
            <person name="Zhai J.W."/>
            <person name="Wu S.S."/>
            <person name="Zhou Z."/>
            <person name="Hsiao Y.Y."/>
            <person name="Wu W.L."/>
            <person name="Chen Y.Y."/>
            <person name="Lin Y.F."/>
            <person name="Hsu J.L."/>
            <person name="Li C.Y."/>
            <person name="Wang Z.W."/>
            <person name="Zhao X."/>
            <person name="Zhong W.Y."/>
            <person name="Ma X.K."/>
            <person name="Ma L."/>
            <person name="Huang J."/>
            <person name="Chen G.Z."/>
            <person name="Huang M.Z."/>
            <person name="Huang L."/>
            <person name="Peng D.H."/>
            <person name="Luo Y.B."/>
            <person name="Zou S.Q."/>
            <person name="Chen S.P."/>
            <person name="Lan S."/>
            <person name="Tsai W.C."/>
            <person name="Van de Peer Y."/>
            <person name="Liu Z.J."/>
        </authorList>
    </citation>
    <scope>NUCLEOTIDE SEQUENCE [LARGE SCALE GENOMIC DNA]</scope>
    <source>
        <strain evidence="2">Lor287</strain>
    </source>
</reference>
<name>A0AAP0BP06_9ASPA</name>
<comment type="caution">
    <text evidence="2">The sequence shown here is derived from an EMBL/GenBank/DDBJ whole genome shotgun (WGS) entry which is preliminary data.</text>
</comment>
<protein>
    <submittedName>
        <fullName evidence="2">Uncharacterized protein</fullName>
    </submittedName>
</protein>
<keyword evidence="3" id="KW-1185">Reference proteome</keyword>
<evidence type="ECO:0000313" key="2">
    <source>
        <dbReference type="EMBL" id="KAK8944711.1"/>
    </source>
</evidence>
<sequence length="286" mass="29938">MKSELGPKLAVASLNTDETPSSQTIDHNITPHSGRHLPQFEPPQLDFDRHIPLESQRHPPRLLLLLQRRADLAPQLRLAVERRRHRRLVPVALVEHREAPRAQTRVPVPNAQPAAVLVVDSYVLVRVGRRDGEAEAGASSQGGVDGEGGDAEPVDGVCGELGAEDEVEDAGGGGDGYDDEDEGEKGPADAAAAAAAFSFGRAGVGYGWYGAALGRQLVGPGGVAGDEGSGGLWGGGRRSGGGLEIDGVDPLLLCHGTQLSLSLSLSHGVKLSCCQRTAVYNVITYC</sequence>
<organism evidence="2 3">
    <name type="scientific">Platanthera zijinensis</name>
    <dbReference type="NCBI Taxonomy" id="2320716"/>
    <lineage>
        <taxon>Eukaryota</taxon>
        <taxon>Viridiplantae</taxon>
        <taxon>Streptophyta</taxon>
        <taxon>Embryophyta</taxon>
        <taxon>Tracheophyta</taxon>
        <taxon>Spermatophyta</taxon>
        <taxon>Magnoliopsida</taxon>
        <taxon>Liliopsida</taxon>
        <taxon>Asparagales</taxon>
        <taxon>Orchidaceae</taxon>
        <taxon>Orchidoideae</taxon>
        <taxon>Orchideae</taxon>
        <taxon>Orchidinae</taxon>
        <taxon>Platanthera</taxon>
    </lineage>
</organism>
<dbReference type="EMBL" id="JBBWWQ010000006">
    <property type="protein sequence ID" value="KAK8944711.1"/>
    <property type="molecule type" value="Genomic_DNA"/>
</dbReference>
<dbReference type="AlphaFoldDB" id="A0AAP0BP06"/>
<proteinExistence type="predicted"/>
<feature type="compositionally biased region" description="Polar residues" evidence="1">
    <location>
        <begin position="13"/>
        <end position="31"/>
    </location>
</feature>
<gene>
    <name evidence="2" type="ORF">KSP39_PZI008684</name>
</gene>
<feature type="region of interest" description="Disordered" evidence="1">
    <location>
        <begin position="133"/>
        <end position="188"/>
    </location>
</feature>
<accession>A0AAP0BP06</accession>